<comment type="caution">
    <text evidence="1">The sequence shown here is derived from an EMBL/GenBank/DDBJ whole genome shotgun (WGS) entry which is preliminary data.</text>
</comment>
<sequence>MEEDKNRDESMLANPYDLRHHVELAHVIGVARRNNCSIAKWRSWKYVPEYVKKAGMDQLLLMKLVEEALKGGYKRWHYDVEQNGGPPKQ</sequence>
<reference evidence="1 2" key="3">
    <citation type="submission" date="2019-11" db="EMBL/GenBank/DDBJ databases">
        <title>A de novo genome assembly of a pear dwarfing rootstock.</title>
        <authorList>
            <person name="Wang F."/>
            <person name="Wang J."/>
            <person name="Li S."/>
            <person name="Zhang Y."/>
            <person name="Fang M."/>
            <person name="Ma L."/>
            <person name="Zhao Y."/>
            <person name="Jiang S."/>
        </authorList>
    </citation>
    <scope>NUCLEOTIDE SEQUENCE [LARGE SCALE GENOMIC DNA]</scope>
    <source>
        <strain evidence="1">S2</strain>
        <tissue evidence="1">Leaf</tissue>
    </source>
</reference>
<organism evidence="1 2">
    <name type="scientific">Pyrus ussuriensis x Pyrus communis</name>
    <dbReference type="NCBI Taxonomy" id="2448454"/>
    <lineage>
        <taxon>Eukaryota</taxon>
        <taxon>Viridiplantae</taxon>
        <taxon>Streptophyta</taxon>
        <taxon>Embryophyta</taxon>
        <taxon>Tracheophyta</taxon>
        <taxon>Spermatophyta</taxon>
        <taxon>Magnoliopsida</taxon>
        <taxon>eudicotyledons</taxon>
        <taxon>Gunneridae</taxon>
        <taxon>Pentapetalae</taxon>
        <taxon>rosids</taxon>
        <taxon>fabids</taxon>
        <taxon>Rosales</taxon>
        <taxon>Rosaceae</taxon>
        <taxon>Amygdaloideae</taxon>
        <taxon>Maleae</taxon>
        <taxon>Pyrus</taxon>
    </lineage>
</organism>
<dbReference type="Proteomes" id="UP000327157">
    <property type="component" value="Chromosome 17"/>
</dbReference>
<protein>
    <submittedName>
        <fullName evidence="1">Uncharacterized protein</fullName>
    </submittedName>
</protein>
<dbReference type="AlphaFoldDB" id="A0A5N5GCC2"/>
<evidence type="ECO:0000313" key="2">
    <source>
        <dbReference type="Proteomes" id="UP000327157"/>
    </source>
</evidence>
<reference evidence="1 2" key="1">
    <citation type="submission" date="2019-09" db="EMBL/GenBank/DDBJ databases">
        <authorList>
            <person name="Ou C."/>
        </authorList>
    </citation>
    <scope>NUCLEOTIDE SEQUENCE [LARGE SCALE GENOMIC DNA]</scope>
    <source>
        <strain evidence="1">S2</strain>
        <tissue evidence="1">Leaf</tissue>
    </source>
</reference>
<evidence type="ECO:0000313" key="1">
    <source>
        <dbReference type="EMBL" id="KAB2611092.1"/>
    </source>
</evidence>
<gene>
    <name evidence="1" type="ORF">D8674_019124</name>
</gene>
<accession>A0A5N5GCC2</accession>
<reference evidence="2" key="2">
    <citation type="submission" date="2019-10" db="EMBL/GenBank/DDBJ databases">
        <title>A de novo genome assembly of a pear dwarfing rootstock.</title>
        <authorList>
            <person name="Wang F."/>
            <person name="Wang J."/>
            <person name="Li S."/>
            <person name="Zhang Y."/>
            <person name="Fang M."/>
            <person name="Ma L."/>
            <person name="Zhao Y."/>
            <person name="Jiang S."/>
        </authorList>
    </citation>
    <scope>NUCLEOTIDE SEQUENCE [LARGE SCALE GENOMIC DNA]</scope>
</reference>
<proteinExistence type="predicted"/>
<name>A0A5N5GCC2_9ROSA</name>
<keyword evidence="2" id="KW-1185">Reference proteome</keyword>
<dbReference type="EMBL" id="SMOL01000487">
    <property type="protein sequence ID" value="KAB2611092.1"/>
    <property type="molecule type" value="Genomic_DNA"/>
</dbReference>